<reference evidence="1" key="1">
    <citation type="submission" date="2022-07" db="EMBL/GenBank/DDBJ databases">
        <title>Genome sequencing of Photobacterium atrarenae GJH2-4.</title>
        <authorList>
            <person name="Park S.-J."/>
        </authorList>
    </citation>
    <scope>NUCLEOTIDE SEQUENCE</scope>
    <source>
        <strain evidence="1">GJH2-4</strain>
    </source>
</reference>
<accession>A0ABY5GMN6</accession>
<gene>
    <name evidence="1" type="ORF">NNL38_17670</name>
</gene>
<dbReference type="InterPro" id="IPR029069">
    <property type="entry name" value="HotDog_dom_sf"/>
</dbReference>
<dbReference type="PIRSF" id="PIRSF020565">
    <property type="entry name" value="3Ho_Ac_ACP_DH_prd"/>
    <property type="match status" value="1"/>
</dbReference>
<dbReference type="Gene3D" id="3.10.129.10">
    <property type="entry name" value="Hotdog Thioesterase"/>
    <property type="match status" value="1"/>
</dbReference>
<evidence type="ECO:0000313" key="2">
    <source>
        <dbReference type="Proteomes" id="UP001057998"/>
    </source>
</evidence>
<protein>
    <submittedName>
        <fullName evidence="1">Hotdog family protein</fullName>
    </submittedName>
</protein>
<dbReference type="EMBL" id="CP101509">
    <property type="protein sequence ID" value="UTV30406.1"/>
    <property type="molecule type" value="Genomic_DNA"/>
</dbReference>
<organism evidence="1 2">
    <name type="scientific">Photobacterium atrarenae</name>
    <dbReference type="NCBI Taxonomy" id="865757"/>
    <lineage>
        <taxon>Bacteria</taxon>
        <taxon>Pseudomonadati</taxon>
        <taxon>Pseudomonadota</taxon>
        <taxon>Gammaproteobacteria</taxon>
        <taxon>Vibrionales</taxon>
        <taxon>Vibrionaceae</taxon>
        <taxon>Photobacterium</taxon>
    </lineage>
</organism>
<sequence>MRNNRQGTYFPPMSELLPHDAPMILLDELVAVSDTAVHCRLTPTVEHFFFDDDAGGVPGFVGIELMAQAVAAWDGYHARQRGKEPAVGFLLGCRQYQAERSVFEESQILDIYAEQVTVSQTLVVFRCRIEHSGQMLASSQLNVFVPTAAQLAEMGTRSAS</sequence>
<dbReference type="Proteomes" id="UP001057998">
    <property type="component" value="Chromosome 2"/>
</dbReference>
<dbReference type="Pfam" id="PF22817">
    <property type="entry name" value="ApeP-like"/>
    <property type="match status" value="1"/>
</dbReference>
<dbReference type="InterPro" id="IPR016776">
    <property type="entry name" value="ApeP-like_dehydratase"/>
</dbReference>
<dbReference type="RefSeq" id="WP_255391762.1">
    <property type="nucleotide sequence ID" value="NZ_CP101509.1"/>
</dbReference>
<proteinExistence type="predicted"/>
<dbReference type="CDD" id="cd01289">
    <property type="entry name" value="FabA_like"/>
    <property type="match status" value="1"/>
</dbReference>
<evidence type="ECO:0000313" key="1">
    <source>
        <dbReference type="EMBL" id="UTV30406.1"/>
    </source>
</evidence>
<dbReference type="SUPFAM" id="SSF54637">
    <property type="entry name" value="Thioesterase/thiol ester dehydrase-isomerase"/>
    <property type="match status" value="1"/>
</dbReference>
<keyword evidence="2" id="KW-1185">Reference proteome</keyword>
<name>A0ABY5GMN6_9GAMM</name>